<dbReference type="OrthoDB" id="256291at2157"/>
<organism evidence="1 2">
    <name type="scientific">Natronorubrum texcoconense</name>
    <dbReference type="NCBI Taxonomy" id="1095776"/>
    <lineage>
        <taxon>Archaea</taxon>
        <taxon>Methanobacteriati</taxon>
        <taxon>Methanobacteriota</taxon>
        <taxon>Stenosarchaea group</taxon>
        <taxon>Halobacteria</taxon>
        <taxon>Halobacteriales</taxon>
        <taxon>Natrialbaceae</taxon>
        <taxon>Natronorubrum</taxon>
    </lineage>
</organism>
<reference evidence="2" key="1">
    <citation type="submission" date="2016-10" db="EMBL/GenBank/DDBJ databases">
        <authorList>
            <person name="Varghese N."/>
            <person name="Submissions S."/>
        </authorList>
    </citation>
    <scope>NUCLEOTIDE SEQUENCE [LARGE SCALE GENOMIC DNA]</scope>
    <source>
        <strain evidence="2">B4,CECT 8067,JCM 17497</strain>
    </source>
</reference>
<sequence>MSRSDHSDMRIGCPECEARVDASVPPGPGIHEERATNRLQGRETACRNCGHELELYYY</sequence>
<keyword evidence="2" id="KW-1185">Reference proteome</keyword>
<dbReference type="AlphaFoldDB" id="A0A1G9FZD1"/>
<protein>
    <submittedName>
        <fullName evidence="1">Uncharacterized protein</fullName>
    </submittedName>
</protein>
<evidence type="ECO:0000313" key="2">
    <source>
        <dbReference type="Proteomes" id="UP000198882"/>
    </source>
</evidence>
<proteinExistence type="predicted"/>
<evidence type="ECO:0000313" key="1">
    <source>
        <dbReference type="EMBL" id="SDK93740.1"/>
    </source>
</evidence>
<accession>A0A1G9FZD1</accession>
<gene>
    <name evidence="1" type="ORF">SAMN04515672_4355</name>
</gene>
<dbReference type="Proteomes" id="UP000198882">
    <property type="component" value="Unassembled WGS sequence"/>
</dbReference>
<dbReference type="EMBL" id="FNFE01000008">
    <property type="protein sequence ID" value="SDK93740.1"/>
    <property type="molecule type" value="Genomic_DNA"/>
</dbReference>
<name>A0A1G9FZD1_9EURY</name>
<dbReference type="RefSeq" id="WP_175529389.1">
    <property type="nucleotide sequence ID" value="NZ_FNFE01000008.1"/>
</dbReference>